<dbReference type="CDD" id="cd01570">
    <property type="entry name" value="NAPRTase_A"/>
    <property type="match status" value="1"/>
</dbReference>
<dbReference type="GO" id="GO:0047280">
    <property type="term" value="F:nicotinamide phosphoribosyltransferase activity"/>
    <property type="evidence" value="ECO:0007669"/>
    <property type="project" value="UniProtKB-ARBA"/>
</dbReference>
<comment type="catalytic activity">
    <reaction evidence="8 9">
        <text>5-phospho-alpha-D-ribose 1-diphosphate + nicotinate + ATP + H2O = nicotinate beta-D-ribonucleotide + ADP + phosphate + diphosphate</text>
        <dbReference type="Rhea" id="RHEA:36163"/>
        <dbReference type="ChEBI" id="CHEBI:15377"/>
        <dbReference type="ChEBI" id="CHEBI:30616"/>
        <dbReference type="ChEBI" id="CHEBI:32544"/>
        <dbReference type="ChEBI" id="CHEBI:33019"/>
        <dbReference type="ChEBI" id="CHEBI:43474"/>
        <dbReference type="ChEBI" id="CHEBI:57502"/>
        <dbReference type="ChEBI" id="CHEBI:58017"/>
        <dbReference type="ChEBI" id="CHEBI:456216"/>
        <dbReference type="EC" id="6.3.4.21"/>
    </reaction>
</comment>
<keyword evidence="5 9" id="KW-0436">Ligase</keyword>
<dbReference type="Gene3D" id="3.20.140.10">
    <property type="entry name" value="nicotinate phosphoribosyltransferase"/>
    <property type="match status" value="1"/>
</dbReference>
<evidence type="ECO:0000256" key="3">
    <source>
        <dbReference type="ARBA" id="ARBA00013236"/>
    </source>
</evidence>
<dbReference type="GO" id="GO:0005829">
    <property type="term" value="C:cytosol"/>
    <property type="evidence" value="ECO:0007669"/>
    <property type="project" value="TreeGrafter"/>
</dbReference>
<feature type="domain" description="Nicotinate phosphoribosyltransferase C-terminal" evidence="12">
    <location>
        <begin position="357"/>
        <end position="468"/>
    </location>
</feature>
<dbReference type="Gene3D" id="3.20.20.70">
    <property type="entry name" value="Aldolase class I"/>
    <property type="match status" value="1"/>
</dbReference>
<dbReference type="Pfam" id="PF17956">
    <property type="entry name" value="NAPRTase_C"/>
    <property type="match status" value="1"/>
</dbReference>
<dbReference type="GO" id="GO:0034355">
    <property type="term" value="P:NAD+ biosynthetic process via the salvage pathway"/>
    <property type="evidence" value="ECO:0007669"/>
    <property type="project" value="TreeGrafter"/>
</dbReference>
<gene>
    <name evidence="13" type="ORF">IAA97_06375</name>
</gene>
<comment type="PTM">
    <text evidence="9">Transiently phosphorylated on a His residue during the reaction cycle. Phosphorylation strongly increases the affinity for substrates and increases the rate of nicotinate D-ribonucleotide production. Dephosphorylation regenerates the low-affinity form of the enzyme, leading to product release.</text>
</comment>
<reference evidence="13" key="2">
    <citation type="journal article" date="2021" name="PeerJ">
        <title>Extensive microbial diversity within the chicken gut microbiome revealed by metagenomics and culture.</title>
        <authorList>
            <person name="Gilroy R."/>
            <person name="Ravi A."/>
            <person name="Getino M."/>
            <person name="Pursley I."/>
            <person name="Horton D.L."/>
            <person name="Alikhan N.F."/>
            <person name="Baker D."/>
            <person name="Gharbi K."/>
            <person name="Hall N."/>
            <person name="Watson M."/>
            <person name="Adriaenssens E.M."/>
            <person name="Foster-Nyarko E."/>
            <person name="Jarju S."/>
            <person name="Secka A."/>
            <person name="Antonio M."/>
            <person name="Oren A."/>
            <person name="Chaudhuri R.R."/>
            <person name="La Ragione R."/>
            <person name="Hildebrand F."/>
            <person name="Pallen M.J."/>
        </authorList>
    </citation>
    <scope>NUCLEOTIDE SEQUENCE</scope>
    <source>
        <strain evidence="13">7293</strain>
    </source>
</reference>
<evidence type="ECO:0000259" key="10">
    <source>
        <dbReference type="Pfam" id="PF04095"/>
    </source>
</evidence>
<dbReference type="PANTHER" id="PTHR11098">
    <property type="entry name" value="NICOTINATE PHOSPHORIBOSYLTRANSFERASE"/>
    <property type="match status" value="1"/>
</dbReference>
<sequence>MKETSALITDFYELTMMNGYYLENHDSRAVFDMFYRTNPYQGGYTIFTGLEELIDKLESFQFSADDIEYLRSLNIFGPDFLSYLKTYRFHGDVYAFDEGTPAFPGEPLIRVESDLMDAQLVETMLLNTINFETLVATKASRMVLATKGHGNIMEFGLRRAQGDGGHAASRASFIGGTKSTSNTFAGKKYGIPVSGTMAHSWIMSYSSEEEAFRKFVEIYPDNGILLIDTYDTLGSGIEAAIKIGLEQKAKGKRIGVRIDSGDLSYLTKEIRGRLDEAGLEDATICVSNDLTEEIIRSLVSDGAPIDSWGIGTHLVTGGSQSSLNGVYKLSAKEENGKMIPCLKVSNSYEKTTNPGIKQVYRFFDASGNALADLITLADEKIESGENITFYHPFSTADFFTMKKNRYQSFMPLLTKKMENGKRIAPQPSLGEIQRTSAEKLAAFDKSYKRIINPHIYKVSLSEKLRNLKTELLVKTRTRESEVKNS</sequence>
<dbReference type="EC" id="6.3.4.21" evidence="3 9"/>
<evidence type="ECO:0000256" key="8">
    <source>
        <dbReference type="ARBA" id="ARBA00048668"/>
    </source>
</evidence>
<dbReference type="InterPro" id="IPR006405">
    <property type="entry name" value="Nic_PRibTrfase_pncB"/>
</dbReference>
<organism evidence="13 14">
    <name type="scientific">Candidatus Ornithospirochaeta stercoripullorum</name>
    <dbReference type="NCBI Taxonomy" id="2840899"/>
    <lineage>
        <taxon>Bacteria</taxon>
        <taxon>Pseudomonadati</taxon>
        <taxon>Spirochaetota</taxon>
        <taxon>Spirochaetia</taxon>
        <taxon>Spirochaetales</taxon>
        <taxon>Spirochaetaceae</taxon>
        <taxon>Spirochaetaceae incertae sedis</taxon>
        <taxon>Candidatus Ornithospirochaeta</taxon>
    </lineage>
</organism>
<evidence type="ECO:0000256" key="6">
    <source>
        <dbReference type="ARBA" id="ARBA00022642"/>
    </source>
</evidence>
<proteinExistence type="inferred from homology"/>
<dbReference type="NCBIfam" id="TIGR01513">
    <property type="entry name" value="NAPRTase_put"/>
    <property type="match status" value="1"/>
</dbReference>
<dbReference type="FunFam" id="3.20.20.70:FF:000076">
    <property type="entry name" value="Nicotinate phosphoribosyltransferase"/>
    <property type="match status" value="1"/>
</dbReference>
<feature type="domain" description="Nicotinate phosphoribosyltransferase N-terminal" evidence="11">
    <location>
        <begin position="7"/>
        <end position="130"/>
    </location>
</feature>
<comment type="pathway">
    <text evidence="1 9">Cofactor biosynthesis; NAD(+) biosynthesis; nicotinate D-ribonucleotide from nicotinate: step 1/1.</text>
</comment>
<dbReference type="PIRSF" id="PIRSF000484">
    <property type="entry name" value="NAPRT"/>
    <property type="match status" value="1"/>
</dbReference>
<dbReference type="Pfam" id="PF17767">
    <property type="entry name" value="NAPRTase_N"/>
    <property type="match status" value="1"/>
</dbReference>
<dbReference type="InterPro" id="IPR013785">
    <property type="entry name" value="Aldolase_TIM"/>
</dbReference>
<keyword evidence="4" id="KW-0597">Phosphoprotein</keyword>
<dbReference type="NCBIfam" id="NF006695">
    <property type="entry name" value="PRK09243.1-2"/>
    <property type="match status" value="1"/>
</dbReference>
<dbReference type="InterPro" id="IPR041619">
    <property type="entry name" value="NAPRTase_C"/>
</dbReference>
<protein>
    <recommendedName>
        <fullName evidence="3 9">Nicotinate phosphoribosyltransferase</fullName>
        <ecNumber evidence="3 9">6.3.4.21</ecNumber>
    </recommendedName>
</protein>
<evidence type="ECO:0000259" key="11">
    <source>
        <dbReference type="Pfam" id="PF17767"/>
    </source>
</evidence>
<evidence type="ECO:0000256" key="4">
    <source>
        <dbReference type="ARBA" id="ARBA00022553"/>
    </source>
</evidence>
<dbReference type="Pfam" id="PF04095">
    <property type="entry name" value="NAPRTase"/>
    <property type="match status" value="1"/>
</dbReference>
<evidence type="ECO:0000256" key="2">
    <source>
        <dbReference type="ARBA" id="ARBA00010897"/>
    </source>
</evidence>
<name>A0A9D9E171_9SPIO</name>
<dbReference type="NCBIfam" id="NF009131">
    <property type="entry name" value="PRK12484.1"/>
    <property type="match status" value="1"/>
</dbReference>
<dbReference type="Proteomes" id="UP000823615">
    <property type="component" value="Unassembled WGS sequence"/>
</dbReference>
<dbReference type="PANTHER" id="PTHR11098:SF1">
    <property type="entry name" value="NICOTINATE PHOSPHORIBOSYLTRANSFERASE"/>
    <property type="match status" value="1"/>
</dbReference>
<evidence type="ECO:0000256" key="1">
    <source>
        <dbReference type="ARBA" id="ARBA00004952"/>
    </source>
</evidence>
<dbReference type="InterPro" id="IPR041525">
    <property type="entry name" value="N/Namide_PRibTrfase"/>
</dbReference>
<keyword evidence="7 9" id="KW-0808">Transferase</keyword>
<dbReference type="EMBL" id="JADIMT010000072">
    <property type="protein sequence ID" value="MBO8436588.1"/>
    <property type="molecule type" value="Genomic_DNA"/>
</dbReference>
<evidence type="ECO:0000256" key="9">
    <source>
        <dbReference type="RuleBase" id="RU365100"/>
    </source>
</evidence>
<dbReference type="SUPFAM" id="SSF51690">
    <property type="entry name" value="Nicotinate/Quinolinate PRTase C-terminal domain-like"/>
    <property type="match status" value="1"/>
</dbReference>
<dbReference type="GO" id="GO:0004516">
    <property type="term" value="F:nicotinate phosphoribosyltransferase activity"/>
    <property type="evidence" value="ECO:0007669"/>
    <property type="project" value="UniProtKB-UniRule"/>
</dbReference>
<evidence type="ECO:0000256" key="7">
    <source>
        <dbReference type="ARBA" id="ARBA00022679"/>
    </source>
</evidence>
<dbReference type="InterPro" id="IPR040727">
    <property type="entry name" value="NAPRTase_N"/>
</dbReference>
<reference evidence="13" key="1">
    <citation type="submission" date="2020-10" db="EMBL/GenBank/DDBJ databases">
        <authorList>
            <person name="Gilroy R."/>
        </authorList>
    </citation>
    <scope>NUCLEOTIDE SEQUENCE</scope>
    <source>
        <strain evidence="13">7293</strain>
    </source>
</reference>
<evidence type="ECO:0000259" key="12">
    <source>
        <dbReference type="Pfam" id="PF17956"/>
    </source>
</evidence>
<comment type="similarity">
    <text evidence="2 9">Belongs to the NAPRTase family.</text>
</comment>
<evidence type="ECO:0000313" key="13">
    <source>
        <dbReference type="EMBL" id="MBO8436588.1"/>
    </source>
</evidence>
<dbReference type="InterPro" id="IPR036068">
    <property type="entry name" value="Nicotinate_pribotase-like_C"/>
</dbReference>
<evidence type="ECO:0000256" key="5">
    <source>
        <dbReference type="ARBA" id="ARBA00022598"/>
    </source>
</evidence>
<feature type="domain" description="Nicotinate/nicotinamide phosphoribosyltransferase" evidence="10">
    <location>
        <begin position="152"/>
        <end position="343"/>
    </location>
</feature>
<evidence type="ECO:0000313" key="14">
    <source>
        <dbReference type="Proteomes" id="UP000823615"/>
    </source>
</evidence>
<comment type="function">
    <text evidence="9">Catalyzes the first step in the biosynthesis of NAD from nicotinic acid, the ATP-dependent synthesis of beta-nicotinate D-ribonucleotide from nicotinate and 5-phospho-D-ribose 1-phosphate.</text>
</comment>
<comment type="caution">
    <text evidence="13">The sequence shown here is derived from an EMBL/GenBank/DDBJ whole genome shotgun (WGS) entry which is preliminary data.</text>
</comment>
<dbReference type="InterPro" id="IPR007229">
    <property type="entry name" value="Nic_PRibTrfase-Fam"/>
</dbReference>
<dbReference type="AlphaFoldDB" id="A0A9D9E171"/>
<accession>A0A9D9E171</accession>
<dbReference type="SUPFAM" id="SSF54675">
    <property type="entry name" value="Nicotinate/Quinolinate PRTase N-terminal domain-like"/>
    <property type="match status" value="1"/>
</dbReference>
<keyword evidence="13" id="KW-0328">Glycosyltransferase</keyword>
<keyword evidence="6 9" id="KW-0662">Pyridine nucleotide biosynthesis</keyword>